<evidence type="ECO:0000256" key="3">
    <source>
        <dbReference type="ARBA" id="ARBA00022692"/>
    </source>
</evidence>
<comment type="subcellular location">
    <subcellularLocation>
        <location evidence="1 6">Membrane</location>
        <topology evidence="1 6">Multi-pass membrane protein</topology>
    </subcellularLocation>
</comment>
<accession>A0A7R9EAL6</accession>
<evidence type="ECO:0000256" key="5">
    <source>
        <dbReference type="ARBA" id="ARBA00023136"/>
    </source>
</evidence>
<evidence type="ECO:0000313" key="7">
    <source>
        <dbReference type="EMBL" id="CAD7430410.1"/>
    </source>
</evidence>
<feature type="transmembrane region" description="Helical" evidence="6">
    <location>
        <begin position="97"/>
        <end position="114"/>
    </location>
</feature>
<organism evidence="7">
    <name type="scientific">Timema monikensis</name>
    <dbReference type="NCBI Taxonomy" id="170555"/>
    <lineage>
        <taxon>Eukaryota</taxon>
        <taxon>Metazoa</taxon>
        <taxon>Ecdysozoa</taxon>
        <taxon>Arthropoda</taxon>
        <taxon>Hexapoda</taxon>
        <taxon>Insecta</taxon>
        <taxon>Pterygota</taxon>
        <taxon>Neoptera</taxon>
        <taxon>Polyneoptera</taxon>
        <taxon>Phasmatodea</taxon>
        <taxon>Timematodea</taxon>
        <taxon>Timematoidea</taxon>
        <taxon>Timematidae</taxon>
        <taxon>Timema</taxon>
    </lineage>
</organism>
<feature type="transmembrane region" description="Helical" evidence="6">
    <location>
        <begin position="53"/>
        <end position="77"/>
    </location>
</feature>
<dbReference type="InterPro" id="IPR004345">
    <property type="entry name" value="TB2_DP1_HVA22"/>
</dbReference>
<keyword evidence="4 6" id="KW-1133">Transmembrane helix</keyword>
<evidence type="ECO:0000256" key="1">
    <source>
        <dbReference type="ARBA" id="ARBA00004141"/>
    </source>
</evidence>
<proteinExistence type="inferred from homology"/>
<evidence type="ECO:0000256" key="2">
    <source>
        <dbReference type="ARBA" id="ARBA00008573"/>
    </source>
</evidence>
<comment type="similarity">
    <text evidence="2 6">Belongs to the DP1 family.</text>
</comment>
<reference evidence="7" key="1">
    <citation type="submission" date="2020-11" db="EMBL/GenBank/DDBJ databases">
        <authorList>
            <person name="Tran Van P."/>
        </authorList>
    </citation>
    <scope>NUCLEOTIDE SEQUENCE</scope>
</reference>
<evidence type="ECO:0000256" key="6">
    <source>
        <dbReference type="RuleBase" id="RU362006"/>
    </source>
</evidence>
<dbReference type="EMBL" id="OB794486">
    <property type="protein sequence ID" value="CAD7430410.1"/>
    <property type="molecule type" value="Genomic_DNA"/>
</dbReference>
<gene>
    <name evidence="7" type="ORF">TMSB3V08_LOCUS7167</name>
</gene>
<keyword evidence="5 6" id="KW-0472">Membrane</keyword>
<dbReference type="Pfam" id="PF03134">
    <property type="entry name" value="TB2_DP1_HVA22"/>
    <property type="match status" value="1"/>
</dbReference>
<evidence type="ECO:0000256" key="4">
    <source>
        <dbReference type="ARBA" id="ARBA00022989"/>
    </source>
</evidence>
<keyword evidence="3 6" id="KW-0812">Transmembrane</keyword>
<dbReference type="PANTHER" id="PTHR12300">
    <property type="entry name" value="HVA22-LIKE PROTEINS"/>
    <property type="match status" value="1"/>
</dbReference>
<dbReference type="PANTHER" id="PTHR12300:SF161">
    <property type="entry name" value="RECEPTOR EXPRESSION-ENHANCING PROTEIN"/>
    <property type="match status" value="1"/>
</dbReference>
<name>A0A7R9EAL6_9NEOP</name>
<dbReference type="AlphaFoldDB" id="A0A7R9EAL6"/>
<sequence>MQEKHVKAVPFRNHKYKNKNGSPQASYTNRVAVAVVPTFADRGCHVVNSGPSVIFLAIYMVFGFAAQLFCNIFGFLYPAYASLKALETPNKEDDTKWLTYWVVFAFFSLIEYFSDIILSWFPFYWLAKCLFHLWCFIPIENNGSRVIYNRIIRPRFLKHSGDVDNLLGELADSGMVMTSPPLPYMPEWLL</sequence>
<protein>
    <recommendedName>
        <fullName evidence="6">Receptor expression-enhancing protein</fullName>
    </recommendedName>
</protein>
<dbReference type="GO" id="GO:0016020">
    <property type="term" value="C:membrane"/>
    <property type="evidence" value="ECO:0007669"/>
    <property type="project" value="UniProtKB-SubCell"/>
</dbReference>